<accession>A4CAZ2</accession>
<comment type="caution">
    <text evidence="1">The sequence shown here is derived from an EMBL/GenBank/DDBJ whole genome shotgun (WGS) entry which is preliminary data.</text>
</comment>
<evidence type="ECO:0000313" key="2">
    <source>
        <dbReference type="Proteomes" id="UP000006201"/>
    </source>
</evidence>
<gene>
    <name evidence="1" type="ORF">PTD2_22082</name>
</gene>
<dbReference type="AlphaFoldDB" id="A4CAZ2"/>
<dbReference type="RefSeq" id="WP_009840377.1">
    <property type="nucleotide sequence ID" value="NZ_CH959301.1"/>
</dbReference>
<dbReference type="STRING" id="87626.PTD2_22082"/>
<evidence type="ECO:0000313" key="1">
    <source>
        <dbReference type="EMBL" id="EAR28550.1"/>
    </source>
</evidence>
<protein>
    <submittedName>
        <fullName evidence="1">Uncharacterized protein</fullName>
    </submittedName>
</protein>
<keyword evidence="2" id="KW-1185">Reference proteome</keyword>
<sequence length="113" mass="12575">MKNTIAFIGLLIGAYYLGYTSNTSAVNFSHVATKAASKEQLLDLVIAKTDSLCYEKAGMSDDNFTYTSCIRRARDFSKMCKSKISRDMPAQVSNPEEAKRFSLRMINCLVPIS</sequence>
<reference evidence="1 2" key="1">
    <citation type="submission" date="2006-02" db="EMBL/GenBank/DDBJ databases">
        <authorList>
            <person name="Moran M.A."/>
            <person name="Kjelleberg S."/>
            <person name="Egan S."/>
            <person name="Saunders N."/>
            <person name="Thomas T."/>
            <person name="Ferriera S."/>
            <person name="Johnson J."/>
            <person name="Kravitz S."/>
            <person name="Halpern A."/>
            <person name="Remington K."/>
            <person name="Beeson K."/>
            <person name="Tran B."/>
            <person name="Rogers Y.-H."/>
            <person name="Friedman R."/>
            <person name="Venter J.C."/>
        </authorList>
    </citation>
    <scope>NUCLEOTIDE SEQUENCE [LARGE SCALE GENOMIC DNA]</scope>
    <source>
        <strain evidence="1 2">D2</strain>
    </source>
</reference>
<dbReference type="HOGENOM" id="CLU_2131382_0_0_6"/>
<organism evidence="1 2">
    <name type="scientific">Pseudoalteromonas tunicata D2</name>
    <dbReference type="NCBI Taxonomy" id="87626"/>
    <lineage>
        <taxon>Bacteria</taxon>
        <taxon>Pseudomonadati</taxon>
        <taxon>Pseudomonadota</taxon>
        <taxon>Gammaproteobacteria</taxon>
        <taxon>Alteromonadales</taxon>
        <taxon>Pseudoalteromonadaceae</taxon>
        <taxon>Pseudoalteromonas</taxon>
    </lineage>
</organism>
<name>A4CAZ2_9GAMM</name>
<proteinExistence type="predicted"/>
<dbReference type="Proteomes" id="UP000006201">
    <property type="component" value="Unassembled WGS sequence"/>
</dbReference>
<dbReference type="eggNOG" id="ENOG502ZEJZ">
    <property type="taxonomic scope" value="Bacteria"/>
</dbReference>
<dbReference type="OrthoDB" id="9931524at2"/>
<dbReference type="EMBL" id="AAOH01000004">
    <property type="protein sequence ID" value="EAR28550.1"/>
    <property type="molecule type" value="Genomic_DNA"/>
</dbReference>